<dbReference type="EMBL" id="GG666514">
    <property type="protein sequence ID" value="EEN60094.1"/>
    <property type="molecule type" value="Genomic_DNA"/>
</dbReference>
<dbReference type="PANTHER" id="PTHR34487:SF1">
    <property type="entry name" value="ACYL-ACP THIOESTERASE"/>
    <property type="match status" value="1"/>
</dbReference>
<dbReference type="AlphaFoldDB" id="C3YHV7"/>
<dbReference type="SUPFAM" id="SSF54637">
    <property type="entry name" value="Thioesterase/thiol ester dehydrase-isomerase"/>
    <property type="match status" value="2"/>
</dbReference>
<reference evidence="1" key="1">
    <citation type="journal article" date="2008" name="Nature">
        <title>The amphioxus genome and the evolution of the chordate karyotype.</title>
        <authorList>
            <consortium name="US DOE Joint Genome Institute (JGI-PGF)"/>
            <person name="Putnam N.H."/>
            <person name="Butts T."/>
            <person name="Ferrier D.E.K."/>
            <person name="Furlong R.F."/>
            <person name="Hellsten U."/>
            <person name="Kawashima T."/>
            <person name="Robinson-Rechavi M."/>
            <person name="Shoguchi E."/>
            <person name="Terry A."/>
            <person name="Yu J.-K."/>
            <person name="Benito-Gutierrez E.L."/>
            <person name="Dubchak I."/>
            <person name="Garcia-Fernandez J."/>
            <person name="Gibson-Brown J.J."/>
            <person name="Grigoriev I.V."/>
            <person name="Horton A.C."/>
            <person name="de Jong P.J."/>
            <person name="Jurka J."/>
            <person name="Kapitonov V.V."/>
            <person name="Kohara Y."/>
            <person name="Kuroki Y."/>
            <person name="Lindquist E."/>
            <person name="Lucas S."/>
            <person name="Osoegawa K."/>
            <person name="Pennacchio L.A."/>
            <person name="Salamov A.A."/>
            <person name="Satou Y."/>
            <person name="Sauka-Spengler T."/>
            <person name="Schmutz J."/>
            <person name="Shin-I T."/>
            <person name="Toyoda A."/>
            <person name="Bronner-Fraser M."/>
            <person name="Fujiyama A."/>
            <person name="Holland L.Z."/>
            <person name="Holland P.W.H."/>
            <person name="Satoh N."/>
            <person name="Rokhsar D.S."/>
        </authorList>
    </citation>
    <scope>NUCLEOTIDE SEQUENCE [LARGE SCALE GENOMIC DNA]</scope>
    <source>
        <strain evidence="1">S238N-H82</strain>
        <tissue evidence="1">Testes</tissue>
    </source>
</reference>
<dbReference type="eggNOG" id="ENOG502SC8H">
    <property type="taxonomic scope" value="Eukaryota"/>
</dbReference>
<name>C3YHV7_BRAFL</name>
<dbReference type="Gene3D" id="3.10.129.10">
    <property type="entry name" value="Hotdog Thioesterase"/>
    <property type="match status" value="1"/>
</dbReference>
<dbReference type="InParanoid" id="C3YHV7"/>
<dbReference type="InterPro" id="IPR029069">
    <property type="entry name" value="HotDog_dom_sf"/>
</dbReference>
<sequence length="413" mass="47541">MERKEGSSFALSEDKKTATIEYSFNRWDFDRAWHVPIWTLTYRTGWLFLMAADTLDSKLSDSLRSDLRVVNRCQEWELSPSFYRIVKPGTRLKGVRKVSVLYQKESLEGDVLTVESWEESPGTLRPITKGNSAMDQKKGTAYTLSEDKKTVTFEYKFNLWDFNRAGQISIWTISDRSAWLLHMGLSRLESRLSTLRSFVRCQEWELSPSFYSLVKPGTRLSVSSRMLHVGKTSMIREGEIVDSSTNQVLVKGIIQDIHISIDTRRPKPFPDWMKEKYSYLSSEPRPETVEEFEDPNDTTKMFIYKVTVPPSDIDGNNHTNQRHYIRYCFNCAAVGAKQGAYPTVRGDLFKQGVRKVSVLYQKESLEGDVLLVESWEESPGTLRFQVRKGSEKVVQVTMRFFVTSGSETGKSKL</sequence>
<protein>
    <submittedName>
        <fullName evidence="1">Uncharacterized protein</fullName>
    </submittedName>
</protein>
<dbReference type="PANTHER" id="PTHR34487">
    <property type="entry name" value="ACYL-ACP THIOESTERASE"/>
    <property type="match status" value="1"/>
</dbReference>
<accession>C3YHV7</accession>
<evidence type="ECO:0000313" key="1">
    <source>
        <dbReference type="EMBL" id="EEN60094.1"/>
    </source>
</evidence>
<proteinExistence type="predicted"/>
<gene>
    <name evidence="1" type="ORF">BRAFLDRAFT_71627</name>
</gene>
<organism>
    <name type="scientific">Branchiostoma floridae</name>
    <name type="common">Florida lancelet</name>
    <name type="synonym">Amphioxus</name>
    <dbReference type="NCBI Taxonomy" id="7739"/>
    <lineage>
        <taxon>Eukaryota</taxon>
        <taxon>Metazoa</taxon>
        <taxon>Chordata</taxon>
        <taxon>Cephalochordata</taxon>
        <taxon>Leptocardii</taxon>
        <taxon>Amphioxiformes</taxon>
        <taxon>Branchiostomatidae</taxon>
        <taxon>Branchiostoma</taxon>
    </lineage>
</organism>